<dbReference type="OrthoDB" id="659818at2759"/>
<reference evidence="6" key="1">
    <citation type="submission" date="2025-08" db="UniProtKB">
        <authorList>
            <consortium name="RefSeq"/>
        </authorList>
    </citation>
    <scope>IDENTIFICATION</scope>
    <source>
        <tissue evidence="6">Young leaves</tissue>
    </source>
</reference>
<proteinExistence type="predicted"/>
<dbReference type="Gene3D" id="2.60.120.330">
    <property type="entry name" value="B-lactam Antibiotic, Isopenicillin N Synthase, Chain"/>
    <property type="match status" value="1"/>
</dbReference>
<dbReference type="Proteomes" id="UP000504608">
    <property type="component" value="Unplaced"/>
</dbReference>
<feature type="compositionally biased region" description="Acidic residues" evidence="3">
    <location>
        <begin position="419"/>
        <end position="430"/>
    </location>
</feature>
<gene>
    <name evidence="6" type="primary">LOC111485581</name>
</gene>
<evidence type="ECO:0000256" key="3">
    <source>
        <dbReference type="SAM" id="MobiDB-lite"/>
    </source>
</evidence>
<dbReference type="PANTHER" id="PTHR34945:SF2">
    <property type="entry name" value="2-OXOGLUTARATE (2OG) AND FE(II)-DEPENDENT OXYGENASE SUPERFAMILY PROTEIN"/>
    <property type="match status" value="1"/>
</dbReference>
<dbReference type="GO" id="GO:0046872">
    <property type="term" value="F:metal ion binding"/>
    <property type="evidence" value="ECO:0007669"/>
    <property type="project" value="UniProtKB-KW"/>
</dbReference>
<evidence type="ECO:0000313" key="5">
    <source>
        <dbReference type="Proteomes" id="UP000504608"/>
    </source>
</evidence>
<accession>A0A6J1JL54</accession>
<feature type="region of interest" description="Disordered" evidence="3">
    <location>
        <begin position="157"/>
        <end position="176"/>
    </location>
</feature>
<keyword evidence="1" id="KW-0479">Metal-binding</keyword>
<dbReference type="GeneID" id="111485581"/>
<feature type="compositionally biased region" description="Polar residues" evidence="3">
    <location>
        <begin position="158"/>
        <end position="170"/>
    </location>
</feature>
<feature type="region of interest" description="Disordered" evidence="3">
    <location>
        <begin position="413"/>
        <end position="432"/>
    </location>
</feature>
<evidence type="ECO:0000259" key="4">
    <source>
        <dbReference type="Pfam" id="PF14226"/>
    </source>
</evidence>
<evidence type="ECO:0000256" key="2">
    <source>
        <dbReference type="ARBA" id="ARBA00023004"/>
    </source>
</evidence>
<dbReference type="Pfam" id="PF14226">
    <property type="entry name" value="DIOX_N"/>
    <property type="match status" value="1"/>
</dbReference>
<keyword evidence="2" id="KW-0408">Iron</keyword>
<name>A0A6J1JL54_CUCMA</name>
<dbReference type="PANTHER" id="PTHR34945">
    <property type="entry name" value="2-OXOGLUTARATE (2OG) AND FE(II)-DEPENDENT OXYGENASE SUPERFAMILY PROTEIN"/>
    <property type="match status" value="1"/>
</dbReference>
<evidence type="ECO:0000256" key="1">
    <source>
        <dbReference type="ARBA" id="ARBA00022723"/>
    </source>
</evidence>
<feature type="domain" description="Non-haem dioxygenase N-terminal" evidence="4">
    <location>
        <begin position="168"/>
        <end position="227"/>
    </location>
</feature>
<dbReference type="KEGG" id="cmax:111485581"/>
<protein>
    <submittedName>
        <fullName evidence="6">Uncharacterized protein LOC111485581</fullName>
    </submittedName>
</protein>
<dbReference type="SUPFAM" id="SSF51197">
    <property type="entry name" value="Clavaminate synthase-like"/>
    <property type="match status" value="1"/>
</dbReference>
<organism evidence="5 6">
    <name type="scientific">Cucurbita maxima</name>
    <name type="common">Pumpkin</name>
    <name type="synonym">Winter squash</name>
    <dbReference type="NCBI Taxonomy" id="3661"/>
    <lineage>
        <taxon>Eukaryota</taxon>
        <taxon>Viridiplantae</taxon>
        <taxon>Streptophyta</taxon>
        <taxon>Embryophyta</taxon>
        <taxon>Tracheophyta</taxon>
        <taxon>Spermatophyta</taxon>
        <taxon>Magnoliopsida</taxon>
        <taxon>eudicotyledons</taxon>
        <taxon>Gunneridae</taxon>
        <taxon>Pentapetalae</taxon>
        <taxon>rosids</taxon>
        <taxon>fabids</taxon>
        <taxon>Cucurbitales</taxon>
        <taxon>Cucurbitaceae</taxon>
        <taxon>Cucurbiteae</taxon>
        <taxon>Cucurbita</taxon>
    </lineage>
</organism>
<dbReference type="RefSeq" id="XP_022988289.1">
    <property type="nucleotide sequence ID" value="XM_023132521.1"/>
</dbReference>
<keyword evidence="5" id="KW-1185">Reference proteome</keyword>
<dbReference type="InterPro" id="IPR026992">
    <property type="entry name" value="DIOX_N"/>
</dbReference>
<dbReference type="InterPro" id="IPR027443">
    <property type="entry name" value="IPNS-like_sf"/>
</dbReference>
<dbReference type="AlphaFoldDB" id="A0A6J1JL54"/>
<evidence type="ECO:0000313" key="6">
    <source>
        <dbReference type="RefSeq" id="XP_022988289.1"/>
    </source>
</evidence>
<sequence length="470" mass="51704">MEQSRANGTKLVQSSKNKRVFTTPNQIPVISQLPPFTSHFLAHICKLPDKHSGKTFNSQRTFMIHQRKKKKIVIFSSFLLPTLKHFYSFKYSFLRVLLHFLSMASSVDHNKLPNICGGATAAPPPTPSSQTNHLSTSAAAEALSRLLHRLPPKLSLPTRRSSSVISPPTISFSESPDDEFSSRLLSAVSEFGFFQITDHKISSHLVLSAVSESAALFDIQAEKKEALFPKDWGFIGDEDEESDGAGESFCFDPRLCLPYSDEICLQALQELVPAMEYLGLKIVEPLFRAIGLENPIGEGRSRFRSLIWTSKGSRSAEPAVTCGFYPYIVGLHYQSKNQRCSVLGDSGWVATAATAADSVMVSIGDIAQVWSNGKVKKVRGRAVAAAADGSDNSGTISISLLITLPLDTQVSPLLPPTDENTDAEAEEDGGGNEVEKKTAVFRSFSFEEYAWKVYQNRCFLLRDPLAGYRI</sequence>